<feature type="transmembrane region" description="Helical" evidence="6">
    <location>
        <begin position="172"/>
        <end position="193"/>
    </location>
</feature>
<sequence>MMKQLSGVIRNYFIKGSERSLTVKRNVLYSFLIKGLSVLVGFVIVPITIGYINKVQYGMWLTLSSIIGWFSFMDIGLGNGLRNKLATAIALDDYDNAKKYVSTTYVLVMAIAVLAALIFSFINPHINWNKVLNVNEPGLNLGFIVQWLFYLFCVQFIVQLINVVLTARQESASVSFILFLGQMGSATAIFLLSRFTEGSLFYLVLVLTGLPPLVLLIAGFFLYSGRLKAIAPSFKYIDLSNARQLLGLGGFFFVIQLGVIVLYQTSNIIITQLMGPEEVTTFNIAYKLFSVVTILLTIAITPFWSAFTDAYAKDDFVWIRSVVKKIRKFWMIVSLGAAMLLLISPVVYKLWIGDAVSIPFSLSMVVFFNVLGNAWVASHCYFLNGVGKIRLQLVMYLICIVVNIPLSIFLGRIWGIQGVVMSNILIHLLMSVVFYIQTEKIINKNATGIWNK</sequence>
<proteinExistence type="predicted"/>
<feature type="transmembrane region" description="Helical" evidence="6">
    <location>
        <begin position="329"/>
        <end position="348"/>
    </location>
</feature>
<gene>
    <name evidence="7" type="ORF">BC349_03165</name>
</gene>
<keyword evidence="2" id="KW-1003">Cell membrane</keyword>
<feature type="transmembrane region" description="Helical" evidence="6">
    <location>
        <begin position="393"/>
        <end position="410"/>
    </location>
</feature>
<evidence type="ECO:0000313" key="7">
    <source>
        <dbReference type="EMBL" id="MBC6489953.1"/>
    </source>
</evidence>
<accession>A0ABR7M5S9</accession>
<feature type="transmembrane region" description="Helical" evidence="6">
    <location>
        <begin position="142"/>
        <end position="165"/>
    </location>
</feature>
<feature type="transmembrane region" description="Helical" evidence="6">
    <location>
        <begin position="284"/>
        <end position="308"/>
    </location>
</feature>
<dbReference type="PANTHER" id="PTHR30250:SF11">
    <property type="entry name" value="O-ANTIGEN TRANSPORTER-RELATED"/>
    <property type="match status" value="1"/>
</dbReference>
<evidence type="ECO:0008006" key="9">
    <source>
        <dbReference type="Google" id="ProtNLM"/>
    </source>
</evidence>
<dbReference type="InterPro" id="IPR002797">
    <property type="entry name" value="Polysacc_synth"/>
</dbReference>
<comment type="subcellular location">
    <subcellularLocation>
        <location evidence="1">Cell membrane</location>
        <topology evidence="1">Multi-pass membrane protein</topology>
    </subcellularLocation>
</comment>
<name>A0ABR7M5S9_9BACT</name>
<organism evidence="7 8">
    <name type="scientific">Flavihumibacter stibioxidans</name>
    <dbReference type="NCBI Taxonomy" id="1834163"/>
    <lineage>
        <taxon>Bacteria</taxon>
        <taxon>Pseudomonadati</taxon>
        <taxon>Bacteroidota</taxon>
        <taxon>Chitinophagia</taxon>
        <taxon>Chitinophagales</taxon>
        <taxon>Chitinophagaceae</taxon>
        <taxon>Flavihumibacter</taxon>
    </lineage>
</organism>
<keyword evidence="8" id="KW-1185">Reference proteome</keyword>
<dbReference type="Pfam" id="PF01943">
    <property type="entry name" value="Polysacc_synt"/>
    <property type="match status" value="1"/>
</dbReference>
<feature type="transmembrane region" description="Helical" evidence="6">
    <location>
        <begin position="199"/>
        <end position="224"/>
    </location>
</feature>
<feature type="transmembrane region" description="Helical" evidence="6">
    <location>
        <begin position="100"/>
        <end position="122"/>
    </location>
</feature>
<feature type="transmembrane region" description="Helical" evidence="6">
    <location>
        <begin position="27"/>
        <end position="52"/>
    </location>
</feature>
<feature type="transmembrane region" description="Helical" evidence="6">
    <location>
        <begin position="360"/>
        <end position="381"/>
    </location>
</feature>
<evidence type="ECO:0000256" key="4">
    <source>
        <dbReference type="ARBA" id="ARBA00022989"/>
    </source>
</evidence>
<evidence type="ECO:0000256" key="3">
    <source>
        <dbReference type="ARBA" id="ARBA00022692"/>
    </source>
</evidence>
<dbReference type="EMBL" id="MBUA01000001">
    <property type="protein sequence ID" value="MBC6489953.1"/>
    <property type="molecule type" value="Genomic_DNA"/>
</dbReference>
<feature type="transmembrane region" description="Helical" evidence="6">
    <location>
        <begin position="58"/>
        <end position="79"/>
    </location>
</feature>
<evidence type="ECO:0000256" key="6">
    <source>
        <dbReference type="SAM" id="Phobius"/>
    </source>
</evidence>
<dbReference type="InterPro" id="IPR050833">
    <property type="entry name" value="Poly_Biosynth_Transport"/>
</dbReference>
<keyword evidence="3 6" id="KW-0812">Transmembrane</keyword>
<evidence type="ECO:0000256" key="2">
    <source>
        <dbReference type="ARBA" id="ARBA00022475"/>
    </source>
</evidence>
<protein>
    <recommendedName>
        <fullName evidence="9">Polysaccharide biosynthesis protein</fullName>
    </recommendedName>
</protein>
<dbReference type="PANTHER" id="PTHR30250">
    <property type="entry name" value="PST FAMILY PREDICTED COLANIC ACID TRANSPORTER"/>
    <property type="match status" value="1"/>
</dbReference>
<evidence type="ECO:0000256" key="5">
    <source>
        <dbReference type="ARBA" id="ARBA00023136"/>
    </source>
</evidence>
<keyword evidence="4 6" id="KW-1133">Transmembrane helix</keyword>
<dbReference type="Proteomes" id="UP000765802">
    <property type="component" value="Unassembled WGS sequence"/>
</dbReference>
<feature type="transmembrane region" description="Helical" evidence="6">
    <location>
        <begin position="416"/>
        <end position="436"/>
    </location>
</feature>
<keyword evidence="5 6" id="KW-0472">Membrane</keyword>
<reference evidence="7 8" key="1">
    <citation type="submission" date="2016-07" db="EMBL/GenBank/DDBJ databases">
        <title>Genome analysis of Flavihumibacter stibioxidans YS-17.</title>
        <authorList>
            <person name="Shi K."/>
            <person name="Han Y."/>
            <person name="Wang G."/>
        </authorList>
    </citation>
    <scope>NUCLEOTIDE SEQUENCE [LARGE SCALE GENOMIC DNA]</scope>
    <source>
        <strain evidence="7 8">YS-17</strain>
    </source>
</reference>
<evidence type="ECO:0000256" key="1">
    <source>
        <dbReference type="ARBA" id="ARBA00004651"/>
    </source>
</evidence>
<feature type="transmembrane region" description="Helical" evidence="6">
    <location>
        <begin position="245"/>
        <end position="264"/>
    </location>
</feature>
<comment type="caution">
    <text evidence="7">The sequence shown here is derived from an EMBL/GenBank/DDBJ whole genome shotgun (WGS) entry which is preliminary data.</text>
</comment>
<evidence type="ECO:0000313" key="8">
    <source>
        <dbReference type="Proteomes" id="UP000765802"/>
    </source>
</evidence>